<dbReference type="EMBL" id="CAJPWZ010003259">
    <property type="protein sequence ID" value="CAG2255128.1"/>
    <property type="molecule type" value="Genomic_DNA"/>
</dbReference>
<feature type="domain" description="VWFC" evidence="10">
    <location>
        <begin position="281"/>
        <end position="338"/>
    </location>
</feature>
<dbReference type="OrthoDB" id="6516201at2759"/>
<dbReference type="Gene3D" id="2.60.120.200">
    <property type="match status" value="1"/>
</dbReference>
<dbReference type="SMART" id="SM00214">
    <property type="entry name" value="VWC"/>
    <property type="match status" value="2"/>
</dbReference>
<comment type="caution">
    <text evidence="7">Lacks conserved residue(s) required for the propagation of feature annotation.</text>
</comment>
<dbReference type="GO" id="GO:0008201">
    <property type="term" value="F:heparin binding"/>
    <property type="evidence" value="ECO:0007669"/>
    <property type="project" value="TreeGrafter"/>
</dbReference>
<dbReference type="InterPro" id="IPR001881">
    <property type="entry name" value="EGF-like_Ca-bd_dom"/>
</dbReference>
<dbReference type="SMART" id="SM00179">
    <property type="entry name" value="EGF_CA"/>
    <property type="match status" value="2"/>
</dbReference>
<evidence type="ECO:0000256" key="4">
    <source>
        <dbReference type="ARBA" id="ARBA00022837"/>
    </source>
</evidence>
<dbReference type="GO" id="GO:0005615">
    <property type="term" value="C:extracellular space"/>
    <property type="evidence" value="ECO:0007669"/>
    <property type="project" value="TreeGrafter"/>
</dbReference>
<feature type="domain" description="EGF-like" evidence="9">
    <location>
        <begin position="443"/>
        <end position="488"/>
    </location>
</feature>
<organism evidence="11 12">
    <name type="scientific">Mytilus edulis</name>
    <name type="common">Blue mussel</name>
    <dbReference type="NCBI Taxonomy" id="6550"/>
    <lineage>
        <taxon>Eukaryota</taxon>
        <taxon>Metazoa</taxon>
        <taxon>Spiralia</taxon>
        <taxon>Lophotrochozoa</taxon>
        <taxon>Mollusca</taxon>
        <taxon>Bivalvia</taxon>
        <taxon>Autobranchia</taxon>
        <taxon>Pteriomorphia</taxon>
        <taxon>Mytilida</taxon>
        <taxon>Mytiloidea</taxon>
        <taxon>Mytilidae</taxon>
        <taxon>Mytilinae</taxon>
        <taxon>Mytilus</taxon>
    </lineage>
</organism>
<dbReference type="InterPro" id="IPR000152">
    <property type="entry name" value="EGF-type_Asp/Asn_hydroxyl_site"/>
</dbReference>
<dbReference type="CDD" id="cd00110">
    <property type="entry name" value="LamG"/>
    <property type="match status" value="1"/>
</dbReference>
<feature type="domain" description="VWFC" evidence="10">
    <location>
        <begin position="339"/>
        <end position="402"/>
    </location>
</feature>
<dbReference type="SUPFAM" id="SSF57196">
    <property type="entry name" value="EGF/Laminin"/>
    <property type="match status" value="2"/>
</dbReference>
<dbReference type="InterPro" id="IPR024731">
    <property type="entry name" value="NELL2-like_EGF"/>
</dbReference>
<feature type="chain" id="PRO_5035830111" evidence="8">
    <location>
        <begin position="28"/>
        <end position="530"/>
    </location>
</feature>
<evidence type="ECO:0000256" key="5">
    <source>
        <dbReference type="ARBA" id="ARBA00023157"/>
    </source>
</evidence>
<keyword evidence="5" id="KW-1015">Disulfide bond</keyword>
<evidence type="ECO:0000259" key="9">
    <source>
        <dbReference type="PROSITE" id="PS50026"/>
    </source>
</evidence>
<dbReference type="SUPFAM" id="SSF49899">
    <property type="entry name" value="Concanavalin A-like lectins/glucanases"/>
    <property type="match status" value="1"/>
</dbReference>
<evidence type="ECO:0000256" key="7">
    <source>
        <dbReference type="PROSITE-ProRule" id="PRU00076"/>
    </source>
</evidence>
<dbReference type="Gene3D" id="2.10.25.10">
    <property type="entry name" value="Laminin"/>
    <property type="match status" value="2"/>
</dbReference>
<evidence type="ECO:0000256" key="8">
    <source>
        <dbReference type="SAM" id="SignalP"/>
    </source>
</evidence>
<dbReference type="PANTHER" id="PTHR24042:SF5">
    <property type="entry name" value="EGF-LIKE CALCIUM-BINDING DOMAIN-CONTAINING PROTEIN"/>
    <property type="match status" value="1"/>
</dbReference>
<dbReference type="InterPro" id="IPR013320">
    <property type="entry name" value="ConA-like_dom_sf"/>
</dbReference>
<dbReference type="InterPro" id="IPR049883">
    <property type="entry name" value="NOTCH1_EGF-like"/>
</dbReference>
<sequence length="530" mass="59245">MGPVTCSLQRFVIVVILLYGATLELHSRDVLDLIPFLNTTHQGLTFTAGVDNTTQALVLTEPIIEMLCWEIQKRKLALPDLVSREALVMLKEHSEITFLATIKQDIGDSGSIVAFSSDVMRFLEIESSGRKDEIRFHYTHNRQIRVETFPYRLADNRWHKLALSLSGTHLTLLVDCVKIYERVIQTVDRVPILGNIKLYVGQRNGQLALFRGALQDVQIVTQTHGYLLQCPNSDTACPTCAQFQAMEQQVKNIYSMYHNLSLELQRAKQRIAELEQCECHRSCMFNGTMKKEQEVWNPDPCTVCMCKNGTSDCKRMDCPPAPCEKPVYRDGECCPVCITNCYFSGKYYDHGASYSPKVCVTCTCNDGRMECKRMNPETECPRLDCPKDKFIHIHGECCPICEGTDFCGQGHNCHHNATCFNLATRYACQCKMGFKGDGVFCEDVNECLVKGGIHGHHCNGQTKCHNTVGSYECRCASGIKPEDPYNCDEGKLSSPSTTTTSSSSSSAISVSMSLCLLLCALFSIKCVVGH</sequence>
<evidence type="ECO:0000256" key="6">
    <source>
        <dbReference type="ARBA" id="ARBA00023180"/>
    </source>
</evidence>
<dbReference type="Proteomes" id="UP000683360">
    <property type="component" value="Unassembled WGS sequence"/>
</dbReference>
<keyword evidence="3" id="KW-0677">Repeat</keyword>
<feature type="signal peptide" evidence="8">
    <location>
        <begin position="1"/>
        <end position="27"/>
    </location>
</feature>
<dbReference type="Pfam" id="PF12947">
    <property type="entry name" value="EGF_3"/>
    <property type="match status" value="1"/>
</dbReference>
<dbReference type="InterPro" id="IPR051586">
    <property type="entry name" value="PKC-binding_NELL"/>
</dbReference>
<dbReference type="Pfam" id="PF13385">
    <property type="entry name" value="Laminin_G_3"/>
    <property type="match status" value="1"/>
</dbReference>
<dbReference type="SUPFAM" id="SSF57603">
    <property type="entry name" value="FnI-like domain"/>
    <property type="match status" value="2"/>
</dbReference>
<accession>A0A8S3VJZ6</accession>
<dbReference type="PROSITE" id="PS01187">
    <property type="entry name" value="EGF_CA"/>
    <property type="match status" value="1"/>
</dbReference>
<dbReference type="CDD" id="cd00054">
    <property type="entry name" value="EGF_CA"/>
    <property type="match status" value="2"/>
</dbReference>
<dbReference type="SMART" id="SM00282">
    <property type="entry name" value="LamG"/>
    <property type="match status" value="1"/>
</dbReference>
<dbReference type="InterPro" id="IPR048287">
    <property type="entry name" value="TSPN-like_N"/>
</dbReference>
<keyword evidence="2 8" id="KW-0732">Signal</keyword>
<dbReference type="PROSITE" id="PS01186">
    <property type="entry name" value="EGF_2"/>
    <property type="match status" value="1"/>
</dbReference>
<dbReference type="AlphaFoldDB" id="A0A8S3VJZ6"/>
<dbReference type="PROSITE" id="PS50184">
    <property type="entry name" value="VWFC_2"/>
    <property type="match status" value="2"/>
</dbReference>
<keyword evidence="12" id="KW-1185">Reference proteome</keyword>
<comment type="caution">
    <text evidence="11">The sequence shown here is derived from an EMBL/GenBank/DDBJ whole genome shotgun (WGS) entry which is preliminary data.</text>
</comment>
<dbReference type="InterPro" id="IPR001791">
    <property type="entry name" value="Laminin_G"/>
</dbReference>
<feature type="domain" description="EGF-like" evidence="9">
    <location>
        <begin position="403"/>
        <end position="442"/>
    </location>
</feature>
<evidence type="ECO:0000259" key="10">
    <source>
        <dbReference type="PROSITE" id="PS50184"/>
    </source>
</evidence>
<protein>
    <submittedName>
        <fullName evidence="11">Uncharacterized protein</fullName>
    </submittedName>
</protein>
<evidence type="ECO:0000256" key="2">
    <source>
        <dbReference type="ARBA" id="ARBA00022729"/>
    </source>
</evidence>
<gene>
    <name evidence="11" type="ORF">MEDL_66516</name>
</gene>
<reference evidence="11" key="1">
    <citation type="submission" date="2021-03" db="EMBL/GenBank/DDBJ databases">
        <authorList>
            <person name="Bekaert M."/>
        </authorList>
    </citation>
    <scope>NUCLEOTIDE SEQUENCE</scope>
</reference>
<dbReference type="SMART" id="SM00210">
    <property type="entry name" value="TSPN"/>
    <property type="match status" value="1"/>
</dbReference>
<evidence type="ECO:0000313" key="12">
    <source>
        <dbReference type="Proteomes" id="UP000683360"/>
    </source>
</evidence>
<evidence type="ECO:0000256" key="3">
    <source>
        <dbReference type="ARBA" id="ARBA00022737"/>
    </source>
</evidence>
<dbReference type="InterPro" id="IPR018097">
    <property type="entry name" value="EGF_Ca-bd_CS"/>
</dbReference>
<evidence type="ECO:0000313" key="11">
    <source>
        <dbReference type="EMBL" id="CAG2255128.1"/>
    </source>
</evidence>
<keyword evidence="6" id="KW-0325">Glycoprotein</keyword>
<dbReference type="Pfam" id="PF07645">
    <property type="entry name" value="EGF_CA"/>
    <property type="match status" value="1"/>
</dbReference>
<keyword evidence="4" id="KW-0106">Calcium</keyword>
<dbReference type="PROSITE" id="PS50026">
    <property type="entry name" value="EGF_3"/>
    <property type="match status" value="2"/>
</dbReference>
<dbReference type="InterPro" id="IPR000742">
    <property type="entry name" value="EGF"/>
</dbReference>
<name>A0A8S3VJZ6_MYTED</name>
<dbReference type="GO" id="GO:0005509">
    <property type="term" value="F:calcium ion binding"/>
    <property type="evidence" value="ECO:0007669"/>
    <property type="project" value="InterPro"/>
</dbReference>
<dbReference type="PANTHER" id="PTHR24042">
    <property type="entry name" value="NEL HOMOLOG"/>
    <property type="match status" value="1"/>
</dbReference>
<keyword evidence="1 7" id="KW-0245">EGF-like domain</keyword>
<dbReference type="SMART" id="SM00181">
    <property type="entry name" value="EGF"/>
    <property type="match status" value="2"/>
</dbReference>
<dbReference type="Gene3D" id="6.20.200.20">
    <property type="match status" value="2"/>
</dbReference>
<dbReference type="Pfam" id="PF00093">
    <property type="entry name" value="VWC"/>
    <property type="match status" value="2"/>
</dbReference>
<proteinExistence type="predicted"/>
<dbReference type="InterPro" id="IPR001007">
    <property type="entry name" value="VWF_dom"/>
</dbReference>
<dbReference type="PROSITE" id="PS00010">
    <property type="entry name" value="ASX_HYDROXYL"/>
    <property type="match status" value="2"/>
</dbReference>
<dbReference type="PROSITE" id="PS01208">
    <property type="entry name" value="VWFC_1"/>
    <property type="match status" value="1"/>
</dbReference>
<evidence type="ECO:0000256" key="1">
    <source>
        <dbReference type="ARBA" id="ARBA00022536"/>
    </source>
</evidence>